<keyword evidence="2" id="KW-1185">Reference proteome</keyword>
<evidence type="ECO:0000313" key="1">
    <source>
        <dbReference type="EMBL" id="MFD0623842.1"/>
    </source>
</evidence>
<dbReference type="Proteomes" id="UP001596915">
    <property type="component" value="Unassembled WGS sequence"/>
</dbReference>
<name>A0ABW2WQW4_9ACTN</name>
<comment type="caution">
    <text evidence="1">The sequence shown here is derived from an EMBL/GenBank/DDBJ whole genome shotgun (WGS) entry which is preliminary data.</text>
</comment>
<proteinExistence type="predicted"/>
<gene>
    <name evidence="1" type="ORF">ACFQ2K_14720</name>
</gene>
<dbReference type="EMBL" id="JBHTGL010000008">
    <property type="protein sequence ID" value="MFD0623842.1"/>
    <property type="molecule type" value="Genomic_DNA"/>
</dbReference>
<reference evidence="2" key="1">
    <citation type="journal article" date="2019" name="Int. J. Syst. Evol. Microbiol.">
        <title>The Global Catalogue of Microorganisms (GCM) 10K type strain sequencing project: providing services to taxonomists for standard genome sequencing and annotation.</title>
        <authorList>
            <consortium name="The Broad Institute Genomics Platform"/>
            <consortium name="The Broad Institute Genome Sequencing Center for Infectious Disease"/>
            <person name="Wu L."/>
            <person name="Ma J."/>
        </authorList>
    </citation>
    <scope>NUCLEOTIDE SEQUENCE [LARGE SCALE GENOMIC DNA]</scope>
    <source>
        <strain evidence="2">JCM 12607</strain>
    </source>
</reference>
<sequence length="556" mass="60763">MAGGTAFDLFAAYRADNGMDSWRGLPEKLGPQLRTGLADAVHLKVDLWQPTGGTWATGRPEAALEYLRAVPGGPYSVELASYYSDGQHDHHYPDFLTFDYLGGPAEFQRLIDTIHDGGHYASAYTNPTWWHPDSRAVAELGGVERIGIRDGRGKLVTKTHTDNLGYLIGGWRKAPRALILDQLRTFRDTYGLDMMFQDEIARREYDYSADFCAPPYAYGEELVEQTAQSAAILPIGTEGVGGDRLFQTLASSLGFFLNTMQGDRANTYDGPNRNGVVVQQWPLGTAVMHDKVAFYPHNLDRGVDTTENLSWALAFGLNLHYQAQHMERDFRAGRGFEMLKGLSLVQRRVAGRYFGRRMTGFRYLTEDLKVSRTVFDGGVEIVASHDIQPRALPLPGTLGTVTVAPHGFVASEHGTPTYALIDDAHHRPGHLARWTGGRFVPELAWYPADLAGYRSDTIHADLRLTATPAELPAAGTTRAALALAAWDGAPVDLSGADIEWEIEGRPIAHLVTDADGSVWLAPDPGGATGWVTVRAVVTRGGVPAYSGVELVKLTDG</sequence>
<organism evidence="1 2">
    <name type="scientific">Streptomyces sanglieri</name>
    <dbReference type="NCBI Taxonomy" id="193460"/>
    <lineage>
        <taxon>Bacteria</taxon>
        <taxon>Bacillati</taxon>
        <taxon>Actinomycetota</taxon>
        <taxon>Actinomycetes</taxon>
        <taxon>Kitasatosporales</taxon>
        <taxon>Streptomycetaceae</taxon>
        <taxon>Streptomyces</taxon>
    </lineage>
</organism>
<accession>A0ABW2WQW4</accession>
<protein>
    <submittedName>
        <fullName evidence="1">Uncharacterized protein</fullName>
    </submittedName>
</protein>
<evidence type="ECO:0000313" key="2">
    <source>
        <dbReference type="Proteomes" id="UP001596915"/>
    </source>
</evidence>